<evidence type="ECO:0000313" key="4">
    <source>
        <dbReference type="EMBL" id="TCP68907.1"/>
    </source>
</evidence>
<keyword evidence="2" id="KW-0732">Signal</keyword>
<protein>
    <submittedName>
        <fullName evidence="4">F5/8 type C domain-containing protein</fullName>
    </submittedName>
</protein>
<proteinExistence type="predicted"/>
<comment type="caution">
    <text evidence="4">The sequence shown here is derived from an EMBL/GenBank/DDBJ whole genome shotgun (WGS) entry which is preliminary data.</text>
</comment>
<dbReference type="RefSeq" id="WP_131917672.1">
    <property type="nucleotide sequence ID" value="NZ_JAOQNU010000001.1"/>
</dbReference>
<feature type="chain" id="PRO_5020472313" evidence="2">
    <location>
        <begin position="32"/>
        <end position="801"/>
    </location>
</feature>
<dbReference type="InterPro" id="IPR008979">
    <property type="entry name" value="Galactose-bd-like_sf"/>
</dbReference>
<reference evidence="4 5" key="1">
    <citation type="submission" date="2019-03" db="EMBL/GenBank/DDBJ databases">
        <title>Genomic Encyclopedia of Type Strains, Phase IV (KMG-IV): sequencing the most valuable type-strain genomes for metagenomic binning, comparative biology and taxonomic classification.</title>
        <authorList>
            <person name="Goeker M."/>
        </authorList>
    </citation>
    <scope>NUCLEOTIDE SEQUENCE [LARGE SCALE GENOMIC DNA]</scope>
    <source>
        <strain evidence="4 5">DSM 11170</strain>
    </source>
</reference>
<dbReference type="Proteomes" id="UP000294813">
    <property type="component" value="Unassembled WGS sequence"/>
</dbReference>
<evidence type="ECO:0000256" key="1">
    <source>
        <dbReference type="ARBA" id="ARBA00023295"/>
    </source>
</evidence>
<dbReference type="InterPro" id="IPR000421">
    <property type="entry name" value="FA58C"/>
</dbReference>
<dbReference type="AlphaFoldDB" id="A0A4R2S124"/>
<sequence>MINRKRPPRCWRPILLAGLCLLALFPYTAHGASLPASPPPDATAVAEELATHGISRGIIDYAYPLEAPVTRAQLAALLARTAGIQPLPPTSRYRDVLWSHPCAGYIEALSVRQPASVPPKDFFAPEAPATYEDAALFLDQLLSLASRRTGSAESAFWFADRSLAPASLDAVNRVLPLQLLGVPADRFMPRHRVTHGQALLIAQRLLARQAGDIKSDVQLEPARLTGNAATAQTIQLQALSPEAAATVNAYARSYGIDNDRAGWLQNDQFYAQSSSEAAQVTVNVGTRTWTVPVEPATVEASRATSAPFFRVSGPTYLPVSSSVTTLGPIDPAFFDLEKTNHPGPYGGVHSASDQWTGFYRMHGRALITDLGQLQLINAVSLQFQQDTASGVYLPKEMQVDFSQDGLLWSRAGKVIPAPSASTAVTERTFRLTVPTVAARYVRVSFPVDIWVFARRLQIEGPPNGAATPVSSLNFAPSPALSGTVITTRSSSAPPDQPSTAHRQPIDNLLLVYTDHSSVYEPWSQADFLPMLAHKKSDQTYADRFFDGMLLLPHPDSASFGKKAWDSYAAALERQLTVLDEAVAWHQTHTTGFPQTPLPVVLTIHYPTPKHKDWPTETARLQSIRAFMAKLQQRWQQASWSHLRHVGYYWLWEDVRLAEDQALIRTIADDLHKQNLLFYWIPYYDAPGLTKWRELGFDQVYLQPNYYFDPDFSRTRLLNAYRQAQALGLGIEIEGTAQFLQDSDFRQRYLDQLIDPPAPTMPYAFYLETKSLVQASQSNELVNRLYHATYRWMQKRVLNKAD</sequence>
<dbReference type="SUPFAM" id="SSF49785">
    <property type="entry name" value="Galactose-binding domain-like"/>
    <property type="match status" value="1"/>
</dbReference>
<dbReference type="Gene3D" id="2.60.120.260">
    <property type="entry name" value="Galactose-binding domain-like"/>
    <property type="match status" value="1"/>
</dbReference>
<evidence type="ECO:0000313" key="5">
    <source>
        <dbReference type="Proteomes" id="UP000294813"/>
    </source>
</evidence>
<feature type="domain" description="F5/8 type C" evidence="3">
    <location>
        <begin position="355"/>
        <end position="463"/>
    </location>
</feature>
<dbReference type="GO" id="GO:0016798">
    <property type="term" value="F:hydrolase activity, acting on glycosyl bonds"/>
    <property type="evidence" value="ECO:0007669"/>
    <property type="project" value="UniProtKB-KW"/>
</dbReference>
<feature type="signal peptide" evidence="2">
    <location>
        <begin position="1"/>
        <end position="31"/>
    </location>
</feature>
<keyword evidence="5" id="KW-1185">Reference proteome</keyword>
<accession>A0A4R2S124</accession>
<dbReference type="PROSITE" id="PS50022">
    <property type="entry name" value="FA58C_3"/>
    <property type="match status" value="1"/>
</dbReference>
<name>A0A4R2S124_9FIRM</name>
<keyword evidence="1" id="KW-0378">Hydrolase</keyword>
<evidence type="ECO:0000256" key="2">
    <source>
        <dbReference type="SAM" id="SignalP"/>
    </source>
</evidence>
<organism evidence="4 5">
    <name type="scientific">Heliophilum fasciatum</name>
    <dbReference type="NCBI Taxonomy" id="35700"/>
    <lineage>
        <taxon>Bacteria</taxon>
        <taxon>Bacillati</taxon>
        <taxon>Bacillota</taxon>
        <taxon>Clostridia</taxon>
        <taxon>Eubacteriales</taxon>
        <taxon>Heliobacteriaceae</taxon>
        <taxon>Heliophilum</taxon>
    </lineage>
</organism>
<dbReference type="Pfam" id="PF16147">
    <property type="entry name" value="DUF4855"/>
    <property type="match status" value="1"/>
</dbReference>
<dbReference type="OrthoDB" id="3799295at2"/>
<evidence type="ECO:0000259" key="3">
    <source>
        <dbReference type="PROSITE" id="PS50022"/>
    </source>
</evidence>
<gene>
    <name evidence="4" type="ORF">EDD73_10173</name>
</gene>
<dbReference type="EMBL" id="SLXT01000001">
    <property type="protein sequence ID" value="TCP68907.1"/>
    <property type="molecule type" value="Genomic_DNA"/>
</dbReference>
<keyword evidence="1" id="KW-0326">Glycosidase</keyword>
<dbReference type="InterPro" id="IPR032329">
    <property type="entry name" value="DUF4855"/>
</dbReference>